<dbReference type="InterPro" id="IPR023846">
    <property type="entry name" value="CHP04042_MSMEG0570"/>
</dbReference>
<dbReference type="EMBL" id="LVYU01000098">
    <property type="protein sequence ID" value="KZB00012.1"/>
    <property type="molecule type" value="Genomic_DNA"/>
</dbReference>
<dbReference type="RefSeq" id="WP_062942429.1">
    <property type="nucleotide sequence ID" value="NZ_CP171844.1"/>
</dbReference>
<accession>A0A154IHV5</accession>
<evidence type="ECO:0000313" key="1">
    <source>
        <dbReference type="EMBL" id="KZB00012.1"/>
    </source>
</evidence>
<dbReference type="AlphaFoldDB" id="A0A154IHV5"/>
<reference evidence="1" key="1">
    <citation type="submission" date="2016-03" db="EMBL/GenBank/DDBJ databases">
        <title>Microsymbionts genomes from the relict species Vavilovia formosa.</title>
        <authorList>
            <person name="Chirak E."/>
            <person name="Kimeklis A."/>
            <person name="Kopat V."/>
            <person name="Andronov E."/>
        </authorList>
    </citation>
    <scope>NUCLEOTIDE SEQUENCE [LARGE SCALE GENOMIC DNA]</scope>
    <source>
        <strain evidence="1">Vaf12</strain>
    </source>
</reference>
<gene>
    <name evidence="1" type="ORF">A4A59_19750</name>
</gene>
<name>A0A154IHV5_RHILE</name>
<evidence type="ECO:0008006" key="2">
    <source>
        <dbReference type="Google" id="ProtNLM"/>
    </source>
</evidence>
<sequence>MPEMRFVIAWPDGRKETCYSPSLVIKDYFTEGQNYPLSDFLDRSRTALTIASDRVKAKYGYPCSLALGQLSRIEQAATPYLTDAEAEVRCESFIL</sequence>
<comment type="caution">
    <text evidence="1">The sequence shown here is derived from an EMBL/GenBank/DDBJ whole genome shotgun (WGS) entry which is preliminary data.</text>
</comment>
<dbReference type="NCBIfam" id="TIGR04042">
    <property type="entry name" value="MSMEG_0570_fam"/>
    <property type="match status" value="1"/>
</dbReference>
<organism evidence="1">
    <name type="scientific">Rhizobium leguminosarum</name>
    <dbReference type="NCBI Taxonomy" id="384"/>
    <lineage>
        <taxon>Bacteria</taxon>
        <taxon>Pseudomonadati</taxon>
        <taxon>Pseudomonadota</taxon>
        <taxon>Alphaproteobacteria</taxon>
        <taxon>Hyphomicrobiales</taxon>
        <taxon>Rhizobiaceae</taxon>
        <taxon>Rhizobium/Agrobacterium group</taxon>
        <taxon>Rhizobium</taxon>
    </lineage>
</organism>
<proteinExistence type="predicted"/>
<protein>
    <recommendedName>
        <fullName evidence="2">MSMEG_0570 family nitrogen starvation response protein</fullName>
    </recommendedName>
</protein>